<keyword evidence="1" id="KW-0472">Membrane</keyword>
<evidence type="ECO:0000313" key="2">
    <source>
        <dbReference type="EMBL" id="EMA65498.1"/>
    </source>
</evidence>
<sequence length="180" mass="19182">MTRRGTPGRESAAARSTERRIWYGYGQLTRAEKSRFGVFLHDTTRLFAEISVFSLPVLLLVMEYPATGWFDAKATGIVAWLTAVVVGTLVRGGFVRPIATPIPGWVTLSPSLLLARVPYFNGGLALAIFGGLRVEQTVATVAPASGGLGVAAGLAWAAGAATLLSLCFPWFAERWLSVVG</sequence>
<keyword evidence="1" id="KW-1133">Transmembrane helix</keyword>
<accession>M0P6S1</accession>
<evidence type="ECO:0000313" key="3">
    <source>
        <dbReference type="Proteomes" id="UP000011546"/>
    </source>
</evidence>
<comment type="caution">
    <text evidence="2">The sequence shown here is derived from an EMBL/GenBank/DDBJ whole genome shotgun (WGS) entry which is preliminary data.</text>
</comment>
<name>M0P6S1_9EURY</name>
<protein>
    <submittedName>
        <fullName evidence="2">Uncharacterized protein</fullName>
    </submittedName>
</protein>
<dbReference type="OrthoDB" id="211656at2157"/>
<dbReference type="AlphaFoldDB" id="M0P6S1"/>
<dbReference type="STRING" id="1230456.C468_05938"/>
<reference evidence="2 3" key="1">
    <citation type="journal article" date="2014" name="PLoS Genet.">
        <title>Phylogenetically driven sequencing of extremely halophilic archaea reveals strategies for static and dynamic osmo-response.</title>
        <authorList>
            <person name="Becker E.A."/>
            <person name="Seitzer P.M."/>
            <person name="Tritt A."/>
            <person name="Larsen D."/>
            <person name="Krusor M."/>
            <person name="Yao A.I."/>
            <person name="Wu D."/>
            <person name="Madern D."/>
            <person name="Eisen J.A."/>
            <person name="Darling A.E."/>
            <person name="Facciotti M.T."/>
        </authorList>
    </citation>
    <scope>NUCLEOTIDE SEQUENCE [LARGE SCALE GENOMIC DNA]</scope>
    <source>
        <strain evidence="2 3">JCM 14978</strain>
    </source>
</reference>
<feature type="transmembrane region" description="Helical" evidence="1">
    <location>
        <begin position="74"/>
        <end position="94"/>
    </location>
</feature>
<organism evidence="2 3">
    <name type="scientific">Halorubrum kocurii JCM 14978</name>
    <dbReference type="NCBI Taxonomy" id="1230456"/>
    <lineage>
        <taxon>Archaea</taxon>
        <taxon>Methanobacteriati</taxon>
        <taxon>Methanobacteriota</taxon>
        <taxon>Stenosarchaea group</taxon>
        <taxon>Halobacteria</taxon>
        <taxon>Halobacteriales</taxon>
        <taxon>Haloferacaceae</taxon>
        <taxon>Halorubrum</taxon>
    </lineage>
</organism>
<feature type="transmembrane region" description="Helical" evidence="1">
    <location>
        <begin position="146"/>
        <end position="172"/>
    </location>
</feature>
<proteinExistence type="predicted"/>
<keyword evidence="3" id="KW-1185">Reference proteome</keyword>
<evidence type="ECO:0000256" key="1">
    <source>
        <dbReference type="SAM" id="Phobius"/>
    </source>
</evidence>
<dbReference type="PATRIC" id="fig|1230456.3.peg.1155"/>
<dbReference type="EMBL" id="AOJH01000043">
    <property type="protein sequence ID" value="EMA65498.1"/>
    <property type="molecule type" value="Genomic_DNA"/>
</dbReference>
<gene>
    <name evidence="2" type="ORF">C468_05938</name>
</gene>
<dbReference type="Proteomes" id="UP000011546">
    <property type="component" value="Unassembled WGS sequence"/>
</dbReference>
<feature type="transmembrane region" description="Helical" evidence="1">
    <location>
        <begin position="46"/>
        <end position="62"/>
    </location>
</feature>
<keyword evidence="1" id="KW-0812">Transmembrane</keyword>
<feature type="transmembrane region" description="Helical" evidence="1">
    <location>
        <begin position="114"/>
        <end position="134"/>
    </location>
</feature>
<dbReference type="RefSeq" id="WP_008847921.1">
    <property type="nucleotide sequence ID" value="NZ_AOJH01000043.1"/>
</dbReference>